<name>A0A133V420_9EURY</name>
<accession>A0A133V420</accession>
<proteinExistence type="predicted"/>
<evidence type="ECO:0000256" key="1">
    <source>
        <dbReference type="SAM" id="MobiDB-lite"/>
    </source>
</evidence>
<dbReference type="EMBL" id="LHXV01000022">
    <property type="protein sequence ID" value="KXB01189.1"/>
    <property type="molecule type" value="Genomic_DNA"/>
</dbReference>
<protein>
    <submittedName>
        <fullName evidence="2">Uncharacterized protein</fullName>
    </submittedName>
</protein>
<sequence>MKITGLEEGRAEEVWESAGEIVRGGDVKNTGYIHALEGIVSGLDSDRGQTLPRKIAEGKYTKEELEETKEQMERRSSQEFRPEGERSFYKAWSDILLPLIEKGEGSE</sequence>
<evidence type="ECO:0000313" key="2">
    <source>
        <dbReference type="EMBL" id="KXB01189.1"/>
    </source>
</evidence>
<evidence type="ECO:0000313" key="3">
    <source>
        <dbReference type="Proteomes" id="UP000070344"/>
    </source>
</evidence>
<feature type="region of interest" description="Disordered" evidence="1">
    <location>
        <begin position="63"/>
        <end position="83"/>
    </location>
</feature>
<reference evidence="2 3" key="1">
    <citation type="journal article" date="2016" name="Sci. Rep.">
        <title>Metabolic traits of an uncultured archaeal lineage -MSBL1- from brine pools of the Red Sea.</title>
        <authorList>
            <person name="Mwirichia R."/>
            <person name="Alam I."/>
            <person name="Rashid M."/>
            <person name="Vinu M."/>
            <person name="Ba-Alawi W."/>
            <person name="Anthony Kamau A."/>
            <person name="Kamanda Ngugi D."/>
            <person name="Goker M."/>
            <person name="Klenk H.P."/>
            <person name="Bajic V."/>
            <person name="Stingl U."/>
        </authorList>
    </citation>
    <scope>NUCLEOTIDE SEQUENCE [LARGE SCALE GENOMIC DNA]</scope>
    <source>
        <strain evidence="2">SCGC-AAA259O05</strain>
    </source>
</reference>
<gene>
    <name evidence="2" type="ORF">AKJ41_02405</name>
</gene>
<dbReference type="Proteomes" id="UP000070344">
    <property type="component" value="Unassembled WGS sequence"/>
</dbReference>
<keyword evidence="3" id="KW-1185">Reference proteome</keyword>
<organism evidence="2 3">
    <name type="scientific">candidate division MSBL1 archaeon SCGC-AAA259O05</name>
    <dbReference type="NCBI Taxonomy" id="1698271"/>
    <lineage>
        <taxon>Archaea</taxon>
        <taxon>Methanobacteriati</taxon>
        <taxon>Methanobacteriota</taxon>
        <taxon>candidate division MSBL1</taxon>
    </lineage>
</organism>
<comment type="caution">
    <text evidence="2">The sequence shown here is derived from an EMBL/GenBank/DDBJ whole genome shotgun (WGS) entry which is preliminary data.</text>
</comment>
<dbReference type="AlphaFoldDB" id="A0A133V420"/>